<evidence type="ECO:0000313" key="3">
    <source>
        <dbReference type="EMBL" id="MBI4921831.1"/>
    </source>
</evidence>
<dbReference type="Pfam" id="PF05016">
    <property type="entry name" value="ParE_toxin"/>
    <property type="match status" value="1"/>
</dbReference>
<dbReference type="PANTHER" id="PTHR33755">
    <property type="entry name" value="TOXIN PARE1-RELATED"/>
    <property type="match status" value="1"/>
</dbReference>
<name>A0A933NY95_9HYPH</name>
<dbReference type="InterPro" id="IPR035093">
    <property type="entry name" value="RelE/ParE_toxin_dom_sf"/>
</dbReference>
<dbReference type="EMBL" id="JACRAF010000024">
    <property type="protein sequence ID" value="MBI4921831.1"/>
    <property type="molecule type" value="Genomic_DNA"/>
</dbReference>
<dbReference type="Gene3D" id="3.30.2310.20">
    <property type="entry name" value="RelE-like"/>
    <property type="match status" value="1"/>
</dbReference>
<dbReference type="InterPro" id="IPR051803">
    <property type="entry name" value="TA_system_RelE-like_toxin"/>
</dbReference>
<organism evidence="3 4">
    <name type="scientific">Devosia nanyangense</name>
    <dbReference type="NCBI Taxonomy" id="1228055"/>
    <lineage>
        <taxon>Bacteria</taxon>
        <taxon>Pseudomonadati</taxon>
        <taxon>Pseudomonadota</taxon>
        <taxon>Alphaproteobacteria</taxon>
        <taxon>Hyphomicrobiales</taxon>
        <taxon>Devosiaceae</taxon>
        <taxon>Devosia</taxon>
    </lineage>
</organism>
<gene>
    <name evidence="3" type="ORF">HY834_08775</name>
</gene>
<dbReference type="Proteomes" id="UP000782610">
    <property type="component" value="Unassembled WGS sequence"/>
</dbReference>
<sequence>MLLSISDGARHDLNELHLYGVQHYGEHAADAYVDALVLAMEKIAEWPLAARLRAEIRPPVRLAAYAAHNILYDLSDDTVQILRVLHHSADWINSL</sequence>
<accession>A0A933NY95</accession>
<evidence type="ECO:0000256" key="2">
    <source>
        <dbReference type="ARBA" id="ARBA00022649"/>
    </source>
</evidence>
<protein>
    <submittedName>
        <fullName evidence="3">Type II toxin-antitoxin system RelE/ParE family toxin</fullName>
    </submittedName>
</protein>
<evidence type="ECO:0000256" key="1">
    <source>
        <dbReference type="ARBA" id="ARBA00006226"/>
    </source>
</evidence>
<proteinExistence type="inferred from homology"/>
<reference evidence="3" key="1">
    <citation type="submission" date="2020-07" db="EMBL/GenBank/DDBJ databases">
        <title>Huge and variable diversity of episymbiotic CPR bacteria and DPANN archaea in groundwater ecosystems.</title>
        <authorList>
            <person name="He C.Y."/>
            <person name="Keren R."/>
            <person name="Whittaker M."/>
            <person name="Farag I.F."/>
            <person name="Doudna J."/>
            <person name="Cate J.H.D."/>
            <person name="Banfield J.F."/>
        </authorList>
    </citation>
    <scope>NUCLEOTIDE SEQUENCE</scope>
    <source>
        <strain evidence="3">NC_groundwater_1586_Pr3_B-0.1um_66_15</strain>
    </source>
</reference>
<comment type="caution">
    <text evidence="3">The sequence shown here is derived from an EMBL/GenBank/DDBJ whole genome shotgun (WGS) entry which is preliminary data.</text>
</comment>
<dbReference type="InterPro" id="IPR007712">
    <property type="entry name" value="RelE/ParE_toxin"/>
</dbReference>
<keyword evidence="2" id="KW-1277">Toxin-antitoxin system</keyword>
<dbReference type="AlphaFoldDB" id="A0A933NY95"/>
<comment type="similarity">
    <text evidence="1">Belongs to the RelE toxin family.</text>
</comment>
<evidence type="ECO:0000313" key="4">
    <source>
        <dbReference type="Proteomes" id="UP000782610"/>
    </source>
</evidence>
<dbReference type="PANTHER" id="PTHR33755:SF9">
    <property type="entry name" value="TOXIN PARE1"/>
    <property type="match status" value="1"/>
</dbReference>